<dbReference type="Pfam" id="PF00171">
    <property type="entry name" value="Aldedh"/>
    <property type="match status" value="1"/>
</dbReference>
<dbReference type="RefSeq" id="WP_279816069.1">
    <property type="nucleotide sequence ID" value="NZ_BAAAEN010000022.1"/>
</dbReference>
<comment type="caution">
    <text evidence="5">The sequence shown here is derived from an EMBL/GenBank/DDBJ whole genome shotgun (WGS) entry which is preliminary data.</text>
</comment>
<reference evidence="5 6" key="1">
    <citation type="journal article" date="2019" name="Int. J. Syst. Evol. Microbiol.">
        <title>The Global Catalogue of Microorganisms (GCM) 10K type strain sequencing project: providing services to taxonomists for standard genome sequencing and annotation.</title>
        <authorList>
            <consortium name="The Broad Institute Genomics Platform"/>
            <consortium name="The Broad Institute Genome Sequencing Center for Infectious Disease"/>
            <person name="Wu L."/>
            <person name="Ma J."/>
        </authorList>
    </citation>
    <scope>NUCLEOTIDE SEQUENCE [LARGE SCALE GENOMIC DNA]</scope>
    <source>
        <strain evidence="5 6">JCM 14330</strain>
    </source>
</reference>
<evidence type="ECO:0000259" key="4">
    <source>
        <dbReference type="Pfam" id="PF00171"/>
    </source>
</evidence>
<dbReference type="PANTHER" id="PTHR11699">
    <property type="entry name" value="ALDEHYDE DEHYDROGENASE-RELATED"/>
    <property type="match status" value="1"/>
</dbReference>
<feature type="active site" evidence="2">
    <location>
        <position position="249"/>
    </location>
</feature>
<dbReference type="Proteomes" id="UP001501706">
    <property type="component" value="Unassembled WGS sequence"/>
</dbReference>
<dbReference type="InterPro" id="IPR016161">
    <property type="entry name" value="Ald_DH/histidinol_DH"/>
</dbReference>
<dbReference type="PROSITE" id="PS00687">
    <property type="entry name" value="ALDEHYDE_DEHYDR_GLU"/>
    <property type="match status" value="1"/>
</dbReference>
<evidence type="ECO:0000256" key="2">
    <source>
        <dbReference type="PROSITE-ProRule" id="PRU10007"/>
    </source>
</evidence>
<proteinExistence type="inferred from homology"/>
<gene>
    <name evidence="5" type="ORF">GCM10009097_46230</name>
</gene>
<sequence>MVQEYRLYIDGQWRDGARGAMFPAINPYNQEVWAQVAEGTPEDVAEAVAAARRAYETTWRKVSGTERGRLLHRLGDLLDRHAERMSVMESSDNGKAIRETRAQMHYVARIFRFYAGYADKIWGAVIPLDQRDVFDYVVREPYGVVGIITAWNSPIALLGNKLPAALAAGNCVVIKPSEHASVTTLAFCELVEEAGFPPGVVNVVTGDAGIGRSLVSGPGLDKISFTGSGRAGREIAAAAGRNLVPVTLELGGKSPNIIFDDADLEKATVGALAGIFAAAGQTCIAGSRLLVQRAVHDRVVDELSRRAERIVMGNPCDPATEMGTAANEPQFRRILASIDEGRREGARLVTGGGKADRQDLARGFFVQPTIFADVDNAMRLAQEEIFGPVLAVIPFDDEAHATELANGTAFGLAAAVWTRDISRAMRMTRELRSGVVWVNTYRMVTPQAPFGGVKESGYGRERGEQGLLEFTVSKNVMVDFSTEARDPFAVKA</sequence>
<evidence type="ECO:0000313" key="5">
    <source>
        <dbReference type="EMBL" id="GAA0523436.1"/>
    </source>
</evidence>
<keyword evidence="6" id="KW-1185">Reference proteome</keyword>
<evidence type="ECO:0000313" key="6">
    <source>
        <dbReference type="Proteomes" id="UP001501706"/>
    </source>
</evidence>
<organism evidence="5 6">
    <name type="scientific">Pigmentiphaga daeguensis</name>
    <dbReference type="NCBI Taxonomy" id="414049"/>
    <lineage>
        <taxon>Bacteria</taxon>
        <taxon>Pseudomonadati</taxon>
        <taxon>Pseudomonadota</taxon>
        <taxon>Betaproteobacteria</taxon>
        <taxon>Burkholderiales</taxon>
        <taxon>Alcaligenaceae</taxon>
        <taxon>Pigmentiphaga</taxon>
    </lineage>
</organism>
<dbReference type="SUPFAM" id="SSF53720">
    <property type="entry name" value="ALDH-like"/>
    <property type="match status" value="1"/>
</dbReference>
<evidence type="ECO:0000256" key="1">
    <source>
        <dbReference type="ARBA" id="ARBA00023002"/>
    </source>
</evidence>
<protein>
    <submittedName>
        <fullName evidence="5">Aldehyde dehydrogenase</fullName>
    </submittedName>
</protein>
<dbReference type="EMBL" id="BAAAEN010000022">
    <property type="protein sequence ID" value="GAA0523436.1"/>
    <property type="molecule type" value="Genomic_DNA"/>
</dbReference>
<dbReference type="InterPro" id="IPR016160">
    <property type="entry name" value="Ald_DH_CS_CYS"/>
</dbReference>
<dbReference type="PROSITE" id="PS00070">
    <property type="entry name" value="ALDEHYDE_DEHYDR_CYS"/>
    <property type="match status" value="1"/>
</dbReference>
<accession>A0ABN1CQ19</accession>
<dbReference type="InterPro" id="IPR015590">
    <property type="entry name" value="Aldehyde_DH_dom"/>
</dbReference>
<comment type="similarity">
    <text evidence="3">Belongs to the aldehyde dehydrogenase family.</text>
</comment>
<dbReference type="Gene3D" id="3.40.605.10">
    <property type="entry name" value="Aldehyde Dehydrogenase, Chain A, domain 1"/>
    <property type="match status" value="1"/>
</dbReference>
<keyword evidence="1 3" id="KW-0560">Oxidoreductase</keyword>
<evidence type="ECO:0000256" key="3">
    <source>
        <dbReference type="RuleBase" id="RU003345"/>
    </source>
</evidence>
<dbReference type="InterPro" id="IPR029510">
    <property type="entry name" value="Ald_DH_CS_GLU"/>
</dbReference>
<dbReference type="Gene3D" id="3.40.309.10">
    <property type="entry name" value="Aldehyde Dehydrogenase, Chain A, domain 2"/>
    <property type="match status" value="1"/>
</dbReference>
<dbReference type="InterPro" id="IPR016162">
    <property type="entry name" value="Ald_DH_N"/>
</dbReference>
<feature type="domain" description="Aldehyde dehydrogenase" evidence="4">
    <location>
        <begin position="13"/>
        <end position="476"/>
    </location>
</feature>
<dbReference type="CDD" id="cd07114">
    <property type="entry name" value="ALDH_DhaS"/>
    <property type="match status" value="1"/>
</dbReference>
<dbReference type="InterPro" id="IPR016163">
    <property type="entry name" value="Ald_DH_C"/>
</dbReference>
<name>A0ABN1CQ19_9BURK</name>